<dbReference type="GeneID" id="36595012"/>
<dbReference type="STRING" id="1095630.A0A2J6T7R1"/>
<protein>
    <submittedName>
        <fullName evidence="2">Uncharacterized protein</fullName>
    </submittedName>
</protein>
<dbReference type="RefSeq" id="XP_024735963.1">
    <property type="nucleotide sequence ID" value="XM_024886935.1"/>
</dbReference>
<evidence type="ECO:0000313" key="2">
    <source>
        <dbReference type="EMBL" id="PMD59059.1"/>
    </source>
</evidence>
<proteinExistence type="predicted"/>
<accession>A0A2J6T7R1</accession>
<dbReference type="InParanoid" id="A0A2J6T7R1"/>
<gene>
    <name evidence="2" type="ORF">K444DRAFT_664215</name>
</gene>
<dbReference type="Proteomes" id="UP000235371">
    <property type="component" value="Unassembled WGS sequence"/>
</dbReference>
<dbReference type="AlphaFoldDB" id="A0A2J6T7R1"/>
<dbReference type="OrthoDB" id="3560089at2759"/>
<organism evidence="2 3">
    <name type="scientific">Hyaloscypha bicolor E</name>
    <dbReference type="NCBI Taxonomy" id="1095630"/>
    <lineage>
        <taxon>Eukaryota</taxon>
        <taxon>Fungi</taxon>
        <taxon>Dikarya</taxon>
        <taxon>Ascomycota</taxon>
        <taxon>Pezizomycotina</taxon>
        <taxon>Leotiomycetes</taxon>
        <taxon>Helotiales</taxon>
        <taxon>Hyaloscyphaceae</taxon>
        <taxon>Hyaloscypha</taxon>
        <taxon>Hyaloscypha bicolor</taxon>
    </lineage>
</organism>
<feature type="compositionally biased region" description="Basic and acidic residues" evidence="1">
    <location>
        <begin position="528"/>
        <end position="537"/>
    </location>
</feature>
<name>A0A2J6T7R1_9HELO</name>
<evidence type="ECO:0000313" key="3">
    <source>
        <dbReference type="Proteomes" id="UP000235371"/>
    </source>
</evidence>
<feature type="region of interest" description="Disordered" evidence="1">
    <location>
        <begin position="1"/>
        <end position="87"/>
    </location>
</feature>
<keyword evidence="3" id="KW-1185">Reference proteome</keyword>
<feature type="region of interest" description="Disordered" evidence="1">
    <location>
        <begin position="372"/>
        <end position="551"/>
    </location>
</feature>
<feature type="compositionally biased region" description="Basic residues" evidence="1">
    <location>
        <begin position="37"/>
        <end position="49"/>
    </location>
</feature>
<dbReference type="EMBL" id="KZ613817">
    <property type="protein sequence ID" value="PMD59059.1"/>
    <property type="molecule type" value="Genomic_DNA"/>
</dbReference>
<evidence type="ECO:0000256" key="1">
    <source>
        <dbReference type="SAM" id="MobiDB-lite"/>
    </source>
</evidence>
<feature type="compositionally biased region" description="Acidic residues" evidence="1">
    <location>
        <begin position="63"/>
        <end position="76"/>
    </location>
</feature>
<sequence length="551" mass="62339">MPPLGWKKGLKRSSKSNSHHDADIDNFEFGGSSRAKFVTKKRKQKKKSHGTKEQMSKQPTVEDAPDTSSEGEDELQSEVRQVRKASKSKKNHAAEVLKIIEAAAKALAAIGGREEIEAFLQANGIEEDDAIGSIRNHCAAIIRLLPEAKSCTDLPAEDVPSTIELYDQSFVYRASSSLLYLLRPTEVFKGNQNYARQKVFGFVRSKGSPDPEMCAFPGWTVCAEKHQKLLDPDIWTTVVKEFVTFHNHDFKVSPFDKYHGREGGDTYAAHVEPKLMLWFAIDILQKQTGKVRPPSKQRGDLWMLKDVARKPIEAEIVISRPPCRQCLMFQEFMERYTPIKFYFIICKNLGEVQFTKGKYGQVSLPLFADEIEDPDAEPEPQMLKRTESKKRSNMAVVIREKPYTRPASSTSAAPLASPHVAERRQTSPSEVSFSTTMTTRDHSSSRVSTRVTVSQATQYYPSPKGCEKKKRRERNYFGDSDEDEWTPPARSGSGKEDIFTPAKNATRTPIFTPAFTPDALKRAVNLNDNRKRSRELDSFQTPSKKSRVNRY</sequence>
<feature type="compositionally biased region" description="Low complexity" evidence="1">
    <location>
        <begin position="445"/>
        <end position="454"/>
    </location>
</feature>
<feature type="compositionally biased region" description="Polar residues" evidence="1">
    <location>
        <begin position="426"/>
        <end position="437"/>
    </location>
</feature>
<reference evidence="2 3" key="1">
    <citation type="submission" date="2016-04" db="EMBL/GenBank/DDBJ databases">
        <title>A degradative enzymes factory behind the ericoid mycorrhizal symbiosis.</title>
        <authorList>
            <consortium name="DOE Joint Genome Institute"/>
            <person name="Martino E."/>
            <person name="Morin E."/>
            <person name="Grelet G."/>
            <person name="Kuo A."/>
            <person name="Kohler A."/>
            <person name="Daghino S."/>
            <person name="Barry K."/>
            <person name="Choi C."/>
            <person name="Cichocki N."/>
            <person name="Clum A."/>
            <person name="Copeland A."/>
            <person name="Hainaut M."/>
            <person name="Haridas S."/>
            <person name="Labutti K."/>
            <person name="Lindquist E."/>
            <person name="Lipzen A."/>
            <person name="Khouja H.-R."/>
            <person name="Murat C."/>
            <person name="Ohm R."/>
            <person name="Olson A."/>
            <person name="Spatafora J."/>
            <person name="Veneault-Fourrey C."/>
            <person name="Henrissat B."/>
            <person name="Grigoriev I."/>
            <person name="Martin F."/>
            <person name="Perotto S."/>
        </authorList>
    </citation>
    <scope>NUCLEOTIDE SEQUENCE [LARGE SCALE GENOMIC DNA]</scope>
    <source>
        <strain evidence="2 3">E</strain>
    </source>
</reference>
<feature type="compositionally biased region" description="Low complexity" evidence="1">
    <location>
        <begin position="406"/>
        <end position="418"/>
    </location>
</feature>